<sequence length="59" mass="6510">MLYGLKPMRAQRMSSSVCRERTVSSPRRLGLTERAPDRPSGPTGPTEGRIVSCIIGYET</sequence>
<gene>
    <name evidence="2" type="ORF">FRZ44_20390</name>
</gene>
<evidence type="ECO:0000313" key="3">
    <source>
        <dbReference type="Proteomes" id="UP000326202"/>
    </source>
</evidence>
<feature type="region of interest" description="Disordered" evidence="1">
    <location>
        <begin position="1"/>
        <end position="51"/>
    </location>
</feature>
<keyword evidence="3" id="KW-1185">Reference proteome</keyword>
<proteinExistence type="predicted"/>
<evidence type="ECO:0000256" key="1">
    <source>
        <dbReference type="SAM" id="MobiDB-lite"/>
    </source>
</evidence>
<dbReference type="AlphaFoldDB" id="A0A5J6MH46"/>
<dbReference type="KEGG" id="htq:FRZ44_20390"/>
<name>A0A5J6MH46_9PROT</name>
<dbReference type="Proteomes" id="UP000326202">
    <property type="component" value="Chromosome"/>
</dbReference>
<reference evidence="2 3" key="1">
    <citation type="submission" date="2019-08" db="EMBL/GenBank/DDBJ databases">
        <title>Hyperibacter terrae gen. nov., sp. nov. and Hyperibacter viscosus sp. nov., two new members in the family Rhodospirillaceae isolated from the rhizosphere of Hypericum perforatum.</title>
        <authorList>
            <person name="Noviana Z."/>
        </authorList>
    </citation>
    <scope>NUCLEOTIDE SEQUENCE [LARGE SCALE GENOMIC DNA]</scope>
    <source>
        <strain evidence="2 3">R5913</strain>
    </source>
</reference>
<accession>A0A5J6MH46</accession>
<protein>
    <submittedName>
        <fullName evidence="2">Uncharacterized protein</fullName>
    </submittedName>
</protein>
<organism evidence="2 3">
    <name type="scientific">Hypericibacter terrae</name>
    <dbReference type="NCBI Taxonomy" id="2602015"/>
    <lineage>
        <taxon>Bacteria</taxon>
        <taxon>Pseudomonadati</taxon>
        <taxon>Pseudomonadota</taxon>
        <taxon>Alphaproteobacteria</taxon>
        <taxon>Rhodospirillales</taxon>
        <taxon>Dongiaceae</taxon>
        <taxon>Hypericibacter</taxon>
    </lineage>
</organism>
<dbReference type="EMBL" id="CP042906">
    <property type="protein sequence ID" value="QEX16744.1"/>
    <property type="molecule type" value="Genomic_DNA"/>
</dbReference>
<evidence type="ECO:0000313" key="2">
    <source>
        <dbReference type="EMBL" id="QEX16744.1"/>
    </source>
</evidence>